<dbReference type="SMART" id="SM00382">
    <property type="entry name" value="AAA"/>
    <property type="match status" value="1"/>
</dbReference>
<name>A0A510UV82_9CELL</name>
<evidence type="ECO:0000256" key="1">
    <source>
        <dbReference type="ARBA" id="ARBA00022741"/>
    </source>
</evidence>
<dbReference type="InterPro" id="IPR017871">
    <property type="entry name" value="ABC_transporter-like_CS"/>
</dbReference>
<evidence type="ECO:0000313" key="5">
    <source>
        <dbReference type="Proteomes" id="UP000321386"/>
    </source>
</evidence>
<dbReference type="InterPro" id="IPR003593">
    <property type="entry name" value="AAA+_ATPase"/>
</dbReference>
<protein>
    <submittedName>
        <fullName evidence="4">Nitrate/sulfonate/bicarbonate ABC transporter ATP-binding protein</fullName>
    </submittedName>
</protein>
<organism evidence="4 5">
    <name type="scientific">Cellulomonas persica</name>
    <dbReference type="NCBI Taxonomy" id="76861"/>
    <lineage>
        <taxon>Bacteria</taxon>
        <taxon>Bacillati</taxon>
        <taxon>Actinomycetota</taxon>
        <taxon>Actinomycetes</taxon>
        <taxon>Micrococcales</taxon>
        <taxon>Cellulomonadaceae</taxon>
        <taxon>Cellulomonas</taxon>
    </lineage>
</organism>
<dbReference type="GO" id="GO:0016887">
    <property type="term" value="F:ATP hydrolysis activity"/>
    <property type="evidence" value="ECO:0007669"/>
    <property type="project" value="InterPro"/>
</dbReference>
<dbReference type="EMBL" id="BJUA01000009">
    <property type="protein sequence ID" value="GEK18416.1"/>
    <property type="molecule type" value="Genomic_DNA"/>
</dbReference>
<dbReference type="SUPFAM" id="SSF52540">
    <property type="entry name" value="P-loop containing nucleoside triphosphate hydrolases"/>
    <property type="match status" value="1"/>
</dbReference>
<evidence type="ECO:0000256" key="2">
    <source>
        <dbReference type="ARBA" id="ARBA00022840"/>
    </source>
</evidence>
<dbReference type="Proteomes" id="UP000321386">
    <property type="component" value="Unassembled WGS sequence"/>
</dbReference>
<evidence type="ECO:0000259" key="3">
    <source>
        <dbReference type="PROSITE" id="PS50893"/>
    </source>
</evidence>
<keyword evidence="1" id="KW-0547">Nucleotide-binding</keyword>
<dbReference type="RefSeq" id="WP_186811505.1">
    <property type="nucleotide sequence ID" value="NZ_BJUA01000009.1"/>
</dbReference>
<dbReference type="InterPro" id="IPR015854">
    <property type="entry name" value="ABC_transpr_LolD-like"/>
</dbReference>
<gene>
    <name evidence="4" type="ORF">CPE01_21490</name>
</gene>
<dbReference type="PANTHER" id="PTHR24220">
    <property type="entry name" value="IMPORT ATP-BINDING PROTEIN"/>
    <property type="match status" value="1"/>
</dbReference>
<dbReference type="InterPro" id="IPR027417">
    <property type="entry name" value="P-loop_NTPase"/>
</dbReference>
<dbReference type="PROSITE" id="PS50893">
    <property type="entry name" value="ABC_TRANSPORTER_2"/>
    <property type="match status" value="1"/>
</dbReference>
<comment type="caution">
    <text evidence="4">The sequence shown here is derived from an EMBL/GenBank/DDBJ whole genome shotgun (WGS) entry which is preliminary data.</text>
</comment>
<accession>A0A510UV82</accession>
<dbReference type="Gene3D" id="3.40.50.300">
    <property type="entry name" value="P-loop containing nucleotide triphosphate hydrolases"/>
    <property type="match status" value="1"/>
</dbReference>
<reference evidence="4 5" key="1">
    <citation type="submission" date="2019-07" db="EMBL/GenBank/DDBJ databases">
        <title>Whole genome shotgun sequence of Cellulomonas persica NBRC 101101.</title>
        <authorList>
            <person name="Hosoyama A."/>
            <person name="Uohara A."/>
            <person name="Ohji S."/>
            <person name="Ichikawa N."/>
        </authorList>
    </citation>
    <scope>NUCLEOTIDE SEQUENCE [LARGE SCALE GENOMIC DNA]</scope>
    <source>
        <strain evidence="4 5">NBRC 101101</strain>
    </source>
</reference>
<dbReference type="PROSITE" id="PS00211">
    <property type="entry name" value="ABC_TRANSPORTER_1"/>
    <property type="match status" value="1"/>
</dbReference>
<dbReference type="Pfam" id="PF00005">
    <property type="entry name" value="ABC_tran"/>
    <property type="match status" value="1"/>
</dbReference>
<evidence type="ECO:0000313" key="4">
    <source>
        <dbReference type="EMBL" id="GEK18416.1"/>
    </source>
</evidence>
<dbReference type="InterPro" id="IPR003439">
    <property type="entry name" value="ABC_transporter-like_ATP-bd"/>
</dbReference>
<proteinExistence type="predicted"/>
<dbReference type="AlphaFoldDB" id="A0A510UV82"/>
<keyword evidence="2 4" id="KW-0067">ATP-binding</keyword>
<keyword evidence="5" id="KW-1185">Reference proteome</keyword>
<feature type="domain" description="ABC transporter" evidence="3">
    <location>
        <begin position="19"/>
        <end position="217"/>
    </location>
</feature>
<sequence>MTANATSDVHRDRAAASGAALDAVTKRWGAVRVLDGVTFEFEAGVTYVVSGRSGAGKTTLLNLLAGYVRPDGGTIRVPEQVGYLFQDDILFSGLTARENVLLRAGLHAPGGEVRSTVDHCLEAVGMTRRGDERVAVLSGGERQRVQLATVLAGTPDLVLLDEPTASLDPHTRRHVATLLAEVFAHVTCVVVSHDERLADEIGDVERLVLEDGELTHA</sequence>
<dbReference type="GO" id="GO:0005886">
    <property type="term" value="C:plasma membrane"/>
    <property type="evidence" value="ECO:0007669"/>
    <property type="project" value="TreeGrafter"/>
</dbReference>
<dbReference type="GO" id="GO:0022857">
    <property type="term" value="F:transmembrane transporter activity"/>
    <property type="evidence" value="ECO:0007669"/>
    <property type="project" value="TreeGrafter"/>
</dbReference>
<dbReference type="GO" id="GO:0005524">
    <property type="term" value="F:ATP binding"/>
    <property type="evidence" value="ECO:0007669"/>
    <property type="project" value="UniProtKB-KW"/>
</dbReference>